<dbReference type="Proteomes" id="UP001257909">
    <property type="component" value="Unassembled WGS sequence"/>
</dbReference>
<proteinExistence type="predicted"/>
<feature type="transmembrane region" description="Helical" evidence="4">
    <location>
        <begin position="62"/>
        <end position="82"/>
    </location>
</feature>
<dbReference type="EMBL" id="JAVDWR010000004">
    <property type="protein sequence ID" value="MDR7120697.1"/>
    <property type="molecule type" value="Genomic_DNA"/>
</dbReference>
<dbReference type="Pfam" id="PF00512">
    <property type="entry name" value="HisKA"/>
    <property type="match status" value="1"/>
</dbReference>
<dbReference type="SMART" id="SM00387">
    <property type="entry name" value="HATPase_c"/>
    <property type="match status" value="1"/>
</dbReference>
<feature type="transmembrane region" description="Helical" evidence="4">
    <location>
        <begin position="6"/>
        <end position="27"/>
    </location>
</feature>
<dbReference type="Gene3D" id="3.30.565.10">
    <property type="entry name" value="Histidine kinase-like ATPase, C-terminal domain"/>
    <property type="match status" value="1"/>
</dbReference>
<dbReference type="SMART" id="SM00388">
    <property type="entry name" value="HisKA"/>
    <property type="match status" value="1"/>
</dbReference>
<evidence type="ECO:0000259" key="5">
    <source>
        <dbReference type="PROSITE" id="PS50109"/>
    </source>
</evidence>
<keyword evidence="4" id="KW-0812">Transmembrane</keyword>
<feature type="transmembrane region" description="Helical" evidence="4">
    <location>
        <begin position="199"/>
        <end position="221"/>
    </location>
</feature>
<evidence type="ECO:0000313" key="7">
    <source>
        <dbReference type="Proteomes" id="UP001257909"/>
    </source>
</evidence>
<dbReference type="PANTHER" id="PTHR43547:SF2">
    <property type="entry name" value="HYBRID SIGNAL TRANSDUCTION HISTIDINE KINASE C"/>
    <property type="match status" value="1"/>
</dbReference>
<dbReference type="InterPro" id="IPR005467">
    <property type="entry name" value="His_kinase_dom"/>
</dbReference>
<organism evidence="6 7">
    <name type="scientific">Rheinheimera soli</name>
    <dbReference type="NCBI Taxonomy" id="443616"/>
    <lineage>
        <taxon>Bacteria</taxon>
        <taxon>Pseudomonadati</taxon>
        <taxon>Pseudomonadota</taxon>
        <taxon>Gammaproteobacteria</taxon>
        <taxon>Chromatiales</taxon>
        <taxon>Chromatiaceae</taxon>
        <taxon>Rheinheimera</taxon>
    </lineage>
</organism>
<feature type="transmembrane region" description="Helical" evidence="4">
    <location>
        <begin position="233"/>
        <end position="258"/>
    </location>
</feature>
<dbReference type="InterPro" id="IPR003661">
    <property type="entry name" value="HisK_dim/P_dom"/>
</dbReference>
<keyword evidence="4" id="KW-1133">Transmembrane helix</keyword>
<keyword evidence="7" id="KW-1185">Reference proteome</keyword>
<name>A0ABU1VY93_9GAMM</name>
<keyword evidence="4" id="KW-0472">Membrane</keyword>
<dbReference type="GO" id="GO:0016301">
    <property type="term" value="F:kinase activity"/>
    <property type="evidence" value="ECO:0007669"/>
    <property type="project" value="UniProtKB-KW"/>
</dbReference>
<keyword evidence="6" id="KW-0418">Kinase</keyword>
<feature type="transmembrane region" description="Helical" evidence="4">
    <location>
        <begin position="102"/>
        <end position="119"/>
    </location>
</feature>
<dbReference type="EC" id="2.7.13.3" evidence="2"/>
<dbReference type="Pfam" id="PF02518">
    <property type="entry name" value="HATPase_c"/>
    <property type="match status" value="1"/>
</dbReference>
<feature type="transmembrane region" description="Helical" evidence="4">
    <location>
        <begin position="34"/>
        <end position="56"/>
    </location>
</feature>
<feature type="transmembrane region" description="Helical" evidence="4">
    <location>
        <begin position="173"/>
        <end position="193"/>
    </location>
</feature>
<feature type="transmembrane region" description="Helical" evidence="4">
    <location>
        <begin position="139"/>
        <end position="161"/>
    </location>
</feature>
<dbReference type="SUPFAM" id="SSF55874">
    <property type="entry name" value="ATPase domain of HSP90 chaperone/DNA topoisomerase II/histidine kinase"/>
    <property type="match status" value="1"/>
</dbReference>
<dbReference type="InterPro" id="IPR003594">
    <property type="entry name" value="HATPase_dom"/>
</dbReference>
<protein>
    <recommendedName>
        <fullName evidence="2">histidine kinase</fullName>
        <ecNumber evidence="2">2.7.13.3</ecNumber>
    </recommendedName>
</protein>
<evidence type="ECO:0000256" key="2">
    <source>
        <dbReference type="ARBA" id="ARBA00012438"/>
    </source>
</evidence>
<keyword evidence="3" id="KW-0597">Phosphoprotein</keyword>
<accession>A0ABU1VY93</accession>
<evidence type="ECO:0000256" key="3">
    <source>
        <dbReference type="ARBA" id="ARBA00022553"/>
    </source>
</evidence>
<dbReference type="RefSeq" id="WP_310276506.1">
    <property type="nucleotide sequence ID" value="NZ_JAVDWR010000004.1"/>
</dbReference>
<dbReference type="Gene3D" id="1.10.287.130">
    <property type="match status" value="1"/>
</dbReference>
<sequence length="624" mass="70091">MDLILAFELMMLVTSACAALMSGWLWWHSRYQRTLAGLAGFGAMMALWCLGHIFVLHNEPQLGRYLLLANPLMPTFFLHFALRFVEQDQVKAPWLGWARRHIGWLYFLTALVVLLSWSLDAGDVLHSVALGQVFVFHSYGFLNLLYTVVLGVLAHAVLWYGWRYHQGNKKRSIVAMFLAGGWGLLLATPVVFPSFGLDWFPYPMLLLPSYPVLLVYGVVRYQMLAVNALANRALLWLVMSLLLLLLMALVSSIFGQLGMQALANVPGWQLWLYSSLVLLLTAACYRPVAKLAERLIYPGAILDQLLISTWRQQLGQCQNWTQLSQTAAELLSQTLTQKVQVELAAAVAGEQSQLKLRCYLQQGQWQVQLVGWDDMTPGIRLMAEVFGSLLGSSCELLAQSLQLAEAEKQQLSQQHLVEMGALAASMAHELRNPLNIISMASAGVDAELRAHIQQQLKRADRLISDMLVYSGRLQLQYSQIELEPLLQSLLQQFDWQQVKLELKVPAGLMLRADQHRVQQVFLNLFDNANAFLRNQANASLLIEVTQTSEHIQLRVHNNGPALDASLTTELLFRPFISKRSGGSGLGLAIVKRIMDAHQGQISFRTDLGWPVSFELLFPKDTPHV</sequence>
<comment type="catalytic activity">
    <reaction evidence="1">
        <text>ATP + protein L-histidine = ADP + protein N-phospho-L-histidine.</text>
        <dbReference type="EC" id="2.7.13.3"/>
    </reaction>
</comment>
<dbReference type="PROSITE" id="PS50109">
    <property type="entry name" value="HIS_KIN"/>
    <property type="match status" value="1"/>
</dbReference>
<keyword evidence="6" id="KW-0808">Transferase</keyword>
<reference evidence="6 7" key="1">
    <citation type="submission" date="2023-07" db="EMBL/GenBank/DDBJ databases">
        <title>Sorghum-associated microbial communities from plants grown in Nebraska, USA.</title>
        <authorList>
            <person name="Schachtman D."/>
        </authorList>
    </citation>
    <scope>NUCLEOTIDE SEQUENCE [LARGE SCALE GENOMIC DNA]</scope>
    <source>
        <strain evidence="6 7">4138</strain>
    </source>
</reference>
<evidence type="ECO:0000313" key="6">
    <source>
        <dbReference type="EMBL" id="MDR7120697.1"/>
    </source>
</evidence>
<evidence type="ECO:0000256" key="4">
    <source>
        <dbReference type="SAM" id="Phobius"/>
    </source>
</evidence>
<dbReference type="PRINTS" id="PR00344">
    <property type="entry name" value="BCTRLSENSOR"/>
</dbReference>
<dbReference type="InterPro" id="IPR004358">
    <property type="entry name" value="Sig_transdc_His_kin-like_C"/>
</dbReference>
<dbReference type="CDD" id="cd00082">
    <property type="entry name" value="HisKA"/>
    <property type="match status" value="1"/>
</dbReference>
<comment type="caution">
    <text evidence="6">The sequence shown here is derived from an EMBL/GenBank/DDBJ whole genome shotgun (WGS) entry which is preliminary data.</text>
</comment>
<dbReference type="InterPro" id="IPR036097">
    <property type="entry name" value="HisK_dim/P_sf"/>
</dbReference>
<dbReference type="SUPFAM" id="SSF47384">
    <property type="entry name" value="Homodimeric domain of signal transducing histidine kinase"/>
    <property type="match status" value="1"/>
</dbReference>
<evidence type="ECO:0000256" key="1">
    <source>
        <dbReference type="ARBA" id="ARBA00000085"/>
    </source>
</evidence>
<dbReference type="PANTHER" id="PTHR43547">
    <property type="entry name" value="TWO-COMPONENT HISTIDINE KINASE"/>
    <property type="match status" value="1"/>
</dbReference>
<dbReference type="InterPro" id="IPR036890">
    <property type="entry name" value="HATPase_C_sf"/>
</dbReference>
<feature type="domain" description="Histidine kinase" evidence="5">
    <location>
        <begin position="425"/>
        <end position="621"/>
    </location>
</feature>
<gene>
    <name evidence="6" type="ORF">J2W69_001635</name>
</gene>